<dbReference type="Proteomes" id="UP000799753">
    <property type="component" value="Unassembled WGS sequence"/>
</dbReference>
<gene>
    <name evidence="1" type="ORF">P280DRAFT_271781</name>
</gene>
<name>A0A6A6S7H5_9PLEO</name>
<dbReference type="AlphaFoldDB" id="A0A6A6S7H5"/>
<dbReference type="EMBL" id="MU006781">
    <property type="protein sequence ID" value="KAF2642693.1"/>
    <property type="molecule type" value="Genomic_DNA"/>
</dbReference>
<accession>A0A6A6S7H5</accession>
<evidence type="ECO:0000313" key="1">
    <source>
        <dbReference type="EMBL" id="KAF2642693.1"/>
    </source>
</evidence>
<evidence type="ECO:0000313" key="2">
    <source>
        <dbReference type="Proteomes" id="UP000799753"/>
    </source>
</evidence>
<organism evidence="1 2">
    <name type="scientific">Massarina eburnea CBS 473.64</name>
    <dbReference type="NCBI Taxonomy" id="1395130"/>
    <lineage>
        <taxon>Eukaryota</taxon>
        <taxon>Fungi</taxon>
        <taxon>Dikarya</taxon>
        <taxon>Ascomycota</taxon>
        <taxon>Pezizomycotina</taxon>
        <taxon>Dothideomycetes</taxon>
        <taxon>Pleosporomycetidae</taxon>
        <taxon>Pleosporales</taxon>
        <taxon>Massarineae</taxon>
        <taxon>Massarinaceae</taxon>
        <taxon>Massarina</taxon>
    </lineage>
</organism>
<sequence length="109" mass="12620">MSEKRGDSVCTLLLHTLLFQPQLLRLDKQGSFHMRGRGRLVFGHWLSDYSRFSWTSTLELLYFPRIAKAAVHVNSASRNKRNEVFGRRQLNVARRESLYHPCSSRAAVS</sequence>
<keyword evidence="2" id="KW-1185">Reference proteome</keyword>
<reference evidence="1" key="1">
    <citation type="journal article" date="2020" name="Stud. Mycol.">
        <title>101 Dothideomycetes genomes: a test case for predicting lifestyles and emergence of pathogens.</title>
        <authorList>
            <person name="Haridas S."/>
            <person name="Albert R."/>
            <person name="Binder M."/>
            <person name="Bloem J."/>
            <person name="Labutti K."/>
            <person name="Salamov A."/>
            <person name="Andreopoulos B."/>
            <person name="Baker S."/>
            <person name="Barry K."/>
            <person name="Bills G."/>
            <person name="Bluhm B."/>
            <person name="Cannon C."/>
            <person name="Castanera R."/>
            <person name="Culley D."/>
            <person name="Daum C."/>
            <person name="Ezra D."/>
            <person name="Gonzalez J."/>
            <person name="Henrissat B."/>
            <person name="Kuo A."/>
            <person name="Liang C."/>
            <person name="Lipzen A."/>
            <person name="Lutzoni F."/>
            <person name="Magnuson J."/>
            <person name="Mondo S."/>
            <person name="Nolan M."/>
            <person name="Ohm R."/>
            <person name="Pangilinan J."/>
            <person name="Park H.-J."/>
            <person name="Ramirez L."/>
            <person name="Alfaro M."/>
            <person name="Sun H."/>
            <person name="Tritt A."/>
            <person name="Yoshinaga Y."/>
            <person name="Zwiers L.-H."/>
            <person name="Turgeon B."/>
            <person name="Goodwin S."/>
            <person name="Spatafora J."/>
            <person name="Crous P."/>
            <person name="Grigoriev I."/>
        </authorList>
    </citation>
    <scope>NUCLEOTIDE SEQUENCE</scope>
    <source>
        <strain evidence="1">CBS 473.64</strain>
    </source>
</reference>
<protein>
    <submittedName>
        <fullName evidence="1">Uncharacterized protein</fullName>
    </submittedName>
</protein>
<proteinExistence type="predicted"/>